<reference evidence="1" key="1">
    <citation type="journal article" date="2018" name="Nat. Plants">
        <title>Whole-genome landscape of Medicago truncatula symbiotic genes.</title>
        <authorList>
            <person name="Pecrix Y."/>
            <person name="Gamas P."/>
            <person name="Carrere S."/>
        </authorList>
    </citation>
    <scope>NUCLEOTIDE SEQUENCE</scope>
    <source>
        <tissue evidence="1">Leaves</tissue>
    </source>
</reference>
<dbReference type="PANTHER" id="PTHR47123:SF15">
    <property type="entry name" value="F-BOX PROTEIN SKIP23"/>
    <property type="match status" value="1"/>
</dbReference>
<dbReference type="Gramene" id="rna14181">
    <property type="protein sequence ID" value="RHN66237.1"/>
    <property type="gene ID" value="gene14181"/>
</dbReference>
<accession>A0A396ITH1</accession>
<dbReference type="AlphaFoldDB" id="A0A396ITH1"/>
<proteinExistence type="predicted"/>
<dbReference type="InterPro" id="IPR051304">
    <property type="entry name" value="SCF_F-box_domain"/>
</dbReference>
<dbReference type="SUPFAM" id="SSF81383">
    <property type="entry name" value="F-box domain"/>
    <property type="match status" value="1"/>
</dbReference>
<dbReference type="InterPro" id="IPR036047">
    <property type="entry name" value="F-box-like_dom_sf"/>
</dbReference>
<organism evidence="1">
    <name type="scientific">Medicago truncatula</name>
    <name type="common">Barrel medic</name>
    <name type="synonym">Medicago tribuloides</name>
    <dbReference type="NCBI Taxonomy" id="3880"/>
    <lineage>
        <taxon>Eukaryota</taxon>
        <taxon>Viridiplantae</taxon>
        <taxon>Streptophyta</taxon>
        <taxon>Embryophyta</taxon>
        <taxon>Tracheophyta</taxon>
        <taxon>Spermatophyta</taxon>
        <taxon>Magnoliopsida</taxon>
        <taxon>eudicotyledons</taxon>
        <taxon>Gunneridae</taxon>
        <taxon>Pentapetalae</taxon>
        <taxon>rosids</taxon>
        <taxon>fabids</taxon>
        <taxon>Fabales</taxon>
        <taxon>Fabaceae</taxon>
        <taxon>Papilionoideae</taxon>
        <taxon>50 kb inversion clade</taxon>
        <taxon>NPAAA clade</taxon>
        <taxon>Hologalegina</taxon>
        <taxon>IRL clade</taxon>
        <taxon>Trifolieae</taxon>
        <taxon>Medicago</taxon>
    </lineage>
</organism>
<dbReference type="Gene3D" id="1.20.1280.50">
    <property type="match status" value="1"/>
</dbReference>
<dbReference type="PANTHER" id="PTHR47123">
    <property type="entry name" value="F-BOX PROTEIN SKIP23"/>
    <property type="match status" value="1"/>
</dbReference>
<comment type="caution">
    <text evidence="1">The sequence shown here is derived from an EMBL/GenBank/DDBJ whole genome shotgun (WGS) entry which is preliminary data.</text>
</comment>
<evidence type="ECO:0000313" key="1">
    <source>
        <dbReference type="EMBL" id="RHN66237.1"/>
    </source>
</evidence>
<gene>
    <name evidence="1" type="ORF">MtrunA17_Chr3g0088691</name>
</gene>
<dbReference type="Proteomes" id="UP000265566">
    <property type="component" value="Chromosome 3"/>
</dbReference>
<sequence>MASTDWCELPTELLNLISQRIDDELDLIHFRSVCSKWRRSSISNHNPNSTLKVPQLSYNLSDTSSPFCCLFKRTLFFIKPLQHHKPLRPWLIRVTQNSHGKKLFHLLLNSLYFNHRFPRVLDFNKHSVLNLGTDFIMDYGDINRRNYFFYNKNREKFLAITCNGENPMVLGISEYFPHPMLFC</sequence>
<dbReference type="EMBL" id="PSQE01000003">
    <property type="protein sequence ID" value="RHN66237.1"/>
    <property type="molecule type" value="Genomic_DNA"/>
</dbReference>
<protein>
    <submittedName>
        <fullName evidence="1">Putative F-box domain-containing protein</fullName>
    </submittedName>
</protein>
<name>A0A396ITH1_MEDTR</name>